<reference evidence="8 9" key="1">
    <citation type="submission" date="2014-01" db="EMBL/GenBank/DDBJ databases">
        <title>Interspecies Systems Biology Uncovers Metabolites Affecting C. elegans Gene Expression and Life History Traits.</title>
        <authorList>
            <person name="Watson E."/>
            <person name="Macneil L.T."/>
            <person name="Ritter A.D."/>
            <person name="Yilmaz L.S."/>
            <person name="Rosebrock A.P."/>
            <person name="Caudy A.A."/>
            <person name="Walhout A.J."/>
        </authorList>
    </citation>
    <scope>NUCLEOTIDE SEQUENCE [LARGE SCALE GENOMIC DNA]</scope>
    <source>
        <strain evidence="8 9">DA1877</strain>
    </source>
</reference>
<dbReference type="Gene3D" id="1.10.155.10">
    <property type="entry name" value="Chemotaxis receptor methyltransferase CheR, N-terminal domain"/>
    <property type="match status" value="1"/>
</dbReference>
<dbReference type="PRINTS" id="PR00996">
    <property type="entry name" value="CHERMTFRASE"/>
</dbReference>
<dbReference type="SUPFAM" id="SSF53335">
    <property type="entry name" value="S-adenosyl-L-methionine-dependent methyltransferases"/>
    <property type="match status" value="1"/>
</dbReference>
<dbReference type="GO" id="GO:0032259">
    <property type="term" value="P:methylation"/>
    <property type="evidence" value="ECO:0007669"/>
    <property type="project" value="UniProtKB-KW"/>
</dbReference>
<dbReference type="EMBL" id="JBOK01000001">
    <property type="protein sequence ID" value="EXU81859.1"/>
    <property type="molecule type" value="Genomic_DNA"/>
</dbReference>
<comment type="catalytic activity">
    <reaction evidence="1 5">
        <text>L-glutamyl-[protein] + S-adenosyl-L-methionine = [protein]-L-glutamate 5-O-methyl ester + S-adenosyl-L-homocysteine</text>
        <dbReference type="Rhea" id="RHEA:24452"/>
        <dbReference type="Rhea" id="RHEA-COMP:10208"/>
        <dbReference type="Rhea" id="RHEA-COMP:10311"/>
        <dbReference type="ChEBI" id="CHEBI:29973"/>
        <dbReference type="ChEBI" id="CHEBI:57856"/>
        <dbReference type="ChEBI" id="CHEBI:59789"/>
        <dbReference type="ChEBI" id="CHEBI:82795"/>
        <dbReference type="EC" id="2.1.1.80"/>
    </reaction>
</comment>
<dbReference type="Proteomes" id="UP000020766">
    <property type="component" value="Unassembled WGS sequence"/>
</dbReference>
<keyword evidence="3 5" id="KW-0808">Transferase</keyword>
<dbReference type="SUPFAM" id="SSF47757">
    <property type="entry name" value="Chemotaxis receptor methyltransferase CheR, N-terminal domain"/>
    <property type="match status" value="1"/>
</dbReference>
<comment type="function">
    <text evidence="5">Methylation of the membrane-bound methyl-accepting chemotaxis proteins (MCP) to form gamma-glutamyl methyl ester residues in MCP.</text>
</comment>
<dbReference type="InterPro" id="IPR000780">
    <property type="entry name" value="CheR_MeTrfase"/>
</dbReference>
<dbReference type="RefSeq" id="WP_043377978.1">
    <property type="nucleotide sequence ID" value="NZ_JBOK01000001.1"/>
</dbReference>
<proteinExistence type="predicted"/>
<accession>A0A014MUY9</accession>
<feature type="binding site" evidence="6">
    <location>
        <position position="137"/>
    </location>
    <ligand>
        <name>S-adenosyl-L-methionine</name>
        <dbReference type="ChEBI" id="CHEBI:59789"/>
    </ligand>
</feature>
<keyword evidence="9" id="KW-1185">Reference proteome</keyword>
<dbReference type="PANTHER" id="PTHR24422:SF26">
    <property type="entry name" value="CHEMOTAXIS PROTEIN METHYLTRANSFERASE"/>
    <property type="match status" value="1"/>
</dbReference>
<keyword evidence="4 5" id="KW-0949">S-adenosyl-L-methionine</keyword>
<sequence>MSLHLSDEEFLDFQSFIHRQTGIQMHRGKKALICGRLAKRLQQCGMPSYGDYFRFIHTAQGQGEHQTCIDLLTTNETYFFREPKHFDWLTDYLRGLSPGTQPLRLWSAACSSGEEAYSLAMVLTEYSPRAWQLMGSDISTRMLERARTGHYPMARNKHLPPELLKKYCLRGTGRQDGTFLITKALRERVEFCHINLNEALPQVGLFDVIFLRNVMIYFGSATKQAVVNRLAQQLRPGGFLCIGHSESLNDVQHPLQPLAPAIFRKPGTAV</sequence>
<dbReference type="SMART" id="SM00138">
    <property type="entry name" value="MeTrc"/>
    <property type="match status" value="1"/>
</dbReference>
<dbReference type="InterPro" id="IPR026024">
    <property type="entry name" value="Chemotaxis_MeTrfase_CheR"/>
</dbReference>
<keyword evidence="2 5" id="KW-0489">Methyltransferase</keyword>
<dbReference type="EC" id="2.1.1.80" evidence="5"/>
<dbReference type="InterPro" id="IPR022642">
    <property type="entry name" value="CheR_C"/>
</dbReference>
<feature type="binding site" evidence="6">
    <location>
        <position position="75"/>
    </location>
    <ligand>
        <name>S-adenosyl-L-methionine</name>
        <dbReference type="ChEBI" id="CHEBI:59789"/>
    </ligand>
</feature>
<evidence type="ECO:0000313" key="9">
    <source>
        <dbReference type="Proteomes" id="UP000020766"/>
    </source>
</evidence>
<dbReference type="InterPro" id="IPR022641">
    <property type="entry name" value="CheR_N"/>
</dbReference>
<dbReference type="AlphaFoldDB" id="A0A014MUY9"/>
<feature type="domain" description="CheR-type methyltransferase" evidence="7">
    <location>
        <begin position="1"/>
        <end position="270"/>
    </location>
</feature>
<dbReference type="InterPro" id="IPR050903">
    <property type="entry name" value="Bact_Chemotaxis_MeTrfase"/>
</dbReference>
<dbReference type="STRING" id="225991.MA05_09580"/>
<evidence type="ECO:0000256" key="4">
    <source>
        <dbReference type="ARBA" id="ARBA00022691"/>
    </source>
</evidence>
<dbReference type="CDD" id="cd02440">
    <property type="entry name" value="AdoMet_MTases"/>
    <property type="match status" value="1"/>
</dbReference>
<evidence type="ECO:0000313" key="8">
    <source>
        <dbReference type="EMBL" id="EXU81859.1"/>
    </source>
</evidence>
<evidence type="ECO:0000256" key="3">
    <source>
        <dbReference type="ARBA" id="ARBA00022679"/>
    </source>
</evidence>
<evidence type="ECO:0000256" key="2">
    <source>
        <dbReference type="ARBA" id="ARBA00022603"/>
    </source>
</evidence>
<feature type="binding site" evidence="6">
    <location>
        <begin position="212"/>
        <end position="213"/>
    </location>
    <ligand>
        <name>S-adenosyl-L-methionine</name>
        <dbReference type="ChEBI" id="CHEBI:59789"/>
    </ligand>
</feature>
<evidence type="ECO:0000256" key="1">
    <source>
        <dbReference type="ARBA" id="ARBA00001541"/>
    </source>
</evidence>
<evidence type="ECO:0000256" key="6">
    <source>
        <dbReference type="PIRSR" id="PIRSR000410-1"/>
    </source>
</evidence>
<feature type="binding site" evidence="6">
    <location>
        <position position="115"/>
    </location>
    <ligand>
        <name>S-adenosyl-L-methionine</name>
        <dbReference type="ChEBI" id="CHEBI:59789"/>
    </ligand>
</feature>
<dbReference type="Gene3D" id="3.40.50.150">
    <property type="entry name" value="Vaccinia Virus protein VP39"/>
    <property type="match status" value="1"/>
</dbReference>
<organism evidence="8 9">
    <name type="scientific">Comamonas aquatica DA1877</name>
    <dbReference type="NCBI Taxonomy" id="1457173"/>
    <lineage>
        <taxon>Bacteria</taxon>
        <taxon>Pseudomonadati</taxon>
        <taxon>Pseudomonadota</taxon>
        <taxon>Betaproteobacteria</taxon>
        <taxon>Burkholderiales</taxon>
        <taxon>Comamonadaceae</taxon>
        <taxon>Comamonas</taxon>
    </lineage>
</organism>
<evidence type="ECO:0000259" key="7">
    <source>
        <dbReference type="PROSITE" id="PS50123"/>
    </source>
</evidence>
<name>A0A014MUY9_9BURK</name>
<dbReference type="PROSITE" id="PS50123">
    <property type="entry name" value="CHER"/>
    <property type="match status" value="1"/>
</dbReference>
<dbReference type="PIRSF" id="PIRSF000410">
    <property type="entry name" value="CheR"/>
    <property type="match status" value="1"/>
</dbReference>
<dbReference type="InterPro" id="IPR036804">
    <property type="entry name" value="CheR_N_sf"/>
</dbReference>
<feature type="binding site" evidence="6">
    <location>
        <position position="77"/>
    </location>
    <ligand>
        <name>S-adenosyl-L-methionine</name>
        <dbReference type="ChEBI" id="CHEBI:59789"/>
    </ligand>
</feature>
<feature type="binding site" evidence="6">
    <location>
        <begin position="195"/>
        <end position="196"/>
    </location>
    <ligand>
        <name>S-adenosyl-L-methionine</name>
        <dbReference type="ChEBI" id="CHEBI:59789"/>
    </ligand>
</feature>
<dbReference type="Pfam" id="PF01739">
    <property type="entry name" value="CheR"/>
    <property type="match status" value="1"/>
</dbReference>
<dbReference type="PANTHER" id="PTHR24422">
    <property type="entry name" value="CHEMOTAXIS PROTEIN METHYLTRANSFERASE"/>
    <property type="match status" value="1"/>
</dbReference>
<dbReference type="GO" id="GO:0008983">
    <property type="term" value="F:protein-glutamate O-methyltransferase activity"/>
    <property type="evidence" value="ECO:0007669"/>
    <property type="project" value="UniProtKB-EC"/>
</dbReference>
<feature type="binding site" evidence="6">
    <location>
        <position position="81"/>
    </location>
    <ligand>
        <name>S-adenosyl-L-methionine</name>
        <dbReference type="ChEBI" id="CHEBI:59789"/>
    </ligand>
</feature>
<protein>
    <recommendedName>
        <fullName evidence="5">Chemotaxis protein methyltransferase</fullName>
        <ecNumber evidence="5">2.1.1.80</ecNumber>
    </recommendedName>
</protein>
<evidence type="ECO:0000256" key="5">
    <source>
        <dbReference type="PIRNR" id="PIRNR000410"/>
    </source>
</evidence>
<dbReference type="Pfam" id="PF03705">
    <property type="entry name" value="CheR_N"/>
    <property type="match status" value="1"/>
</dbReference>
<gene>
    <name evidence="8" type="ORF">AX13_00990</name>
</gene>
<dbReference type="PATRIC" id="fig|1457173.3.peg.199"/>
<comment type="caution">
    <text evidence="8">The sequence shown here is derived from an EMBL/GenBank/DDBJ whole genome shotgun (WGS) entry which is preliminary data.</text>
</comment>
<dbReference type="InterPro" id="IPR029063">
    <property type="entry name" value="SAM-dependent_MTases_sf"/>
</dbReference>